<sequence length="172" mass="18932">MSVTNIPDQQQPIDVDALPEEHEPFEPVVPHVLANAYRAILTSHEVQVGHKLDVFLGSVRLQDFGNDICALLETRSSSARRTPCSQPVKGFRRTSSYPESDSAAALHPGLVAGEPRAADLRAECLELRELALWLLDLDTVTEFFMERVGDRGQAVTATRAFFRGHPEPPGCS</sequence>
<gene>
    <name evidence="1" type="ORF">FA13DRAFT_1785805</name>
</gene>
<accession>A0A4Y7TWJ6</accession>
<evidence type="ECO:0000313" key="2">
    <source>
        <dbReference type="Proteomes" id="UP000298030"/>
    </source>
</evidence>
<keyword evidence="2" id="KW-1185">Reference proteome</keyword>
<dbReference type="AlphaFoldDB" id="A0A4Y7TWJ6"/>
<evidence type="ECO:0000313" key="1">
    <source>
        <dbReference type="EMBL" id="TEB37939.1"/>
    </source>
</evidence>
<proteinExistence type="predicted"/>
<reference evidence="1 2" key="1">
    <citation type="journal article" date="2019" name="Nat. Ecol. Evol.">
        <title>Megaphylogeny resolves global patterns of mushroom evolution.</title>
        <authorList>
            <person name="Varga T."/>
            <person name="Krizsan K."/>
            <person name="Foldi C."/>
            <person name="Dima B."/>
            <person name="Sanchez-Garcia M."/>
            <person name="Sanchez-Ramirez S."/>
            <person name="Szollosi G.J."/>
            <person name="Szarkandi J.G."/>
            <person name="Papp V."/>
            <person name="Albert L."/>
            <person name="Andreopoulos W."/>
            <person name="Angelini C."/>
            <person name="Antonin V."/>
            <person name="Barry K.W."/>
            <person name="Bougher N.L."/>
            <person name="Buchanan P."/>
            <person name="Buyck B."/>
            <person name="Bense V."/>
            <person name="Catcheside P."/>
            <person name="Chovatia M."/>
            <person name="Cooper J."/>
            <person name="Damon W."/>
            <person name="Desjardin D."/>
            <person name="Finy P."/>
            <person name="Geml J."/>
            <person name="Haridas S."/>
            <person name="Hughes K."/>
            <person name="Justo A."/>
            <person name="Karasinski D."/>
            <person name="Kautmanova I."/>
            <person name="Kiss B."/>
            <person name="Kocsube S."/>
            <person name="Kotiranta H."/>
            <person name="LaButti K.M."/>
            <person name="Lechner B.E."/>
            <person name="Liimatainen K."/>
            <person name="Lipzen A."/>
            <person name="Lukacs Z."/>
            <person name="Mihaltcheva S."/>
            <person name="Morgado L.N."/>
            <person name="Niskanen T."/>
            <person name="Noordeloos M.E."/>
            <person name="Ohm R.A."/>
            <person name="Ortiz-Santana B."/>
            <person name="Ovrebo C."/>
            <person name="Racz N."/>
            <person name="Riley R."/>
            <person name="Savchenko A."/>
            <person name="Shiryaev A."/>
            <person name="Soop K."/>
            <person name="Spirin V."/>
            <person name="Szebenyi C."/>
            <person name="Tomsovsky M."/>
            <person name="Tulloss R.E."/>
            <person name="Uehling J."/>
            <person name="Grigoriev I.V."/>
            <person name="Vagvolgyi C."/>
            <person name="Papp T."/>
            <person name="Martin F.M."/>
            <person name="Miettinen O."/>
            <person name="Hibbett D.S."/>
            <person name="Nagy L.G."/>
        </authorList>
    </citation>
    <scope>NUCLEOTIDE SEQUENCE [LARGE SCALE GENOMIC DNA]</scope>
    <source>
        <strain evidence="1 2">FP101781</strain>
    </source>
</reference>
<name>A0A4Y7TWJ6_COPMI</name>
<protein>
    <submittedName>
        <fullName evidence="1">Uncharacterized protein</fullName>
    </submittedName>
</protein>
<comment type="caution">
    <text evidence="1">The sequence shown here is derived from an EMBL/GenBank/DDBJ whole genome shotgun (WGS) entry which is preliminary data.</text>
</comment>
<dbReference type="Proteomes" id="UP000298030">
    <property type="component" value="Unassembled WGS sequence"/>
</dbReference>
<organism evidence="1 2">
    <name type="scientific">Coprinellus micaceus</name>
    <name type="common">Glistening ink-cap mushroom</name>
    <name type="synonym">Coprinus micaceus</name>
    <dbReference type="NCBI Taxonomy" id="71717"/>
    <lineage>
        <taxon>Eukaryota</taxon>
        <taxon>Fungi</taxon>
        <taxon>Dikarya</taxon>
        <taxon>Basidiomycota</taxon>
        <taxon>Agaricomycotina</taxon>
        <taxon>Agaricomycetes</taxon>
        <taxon>Agaricomycetidae</taxon>
        <taxon>Agaricales</taxon>
        <taxon>Agaricineae</taxon>
        <taxon>Psathyrellaceae</taxon>
        <taxon>Coprinellus</taxon>
    </lineage>
</organism>
<dbReference type="EMBL" id="QPFP01000003">
    <property type="protein sequence ID" value="TEB37939.1"/>
    <property type="molecule type" value="Genomic_DNA"/>
</dbReference>